<feature type="compositionally biased region" description="Polar residues" evidence="1">
    <location>
        <begin position="367"/>
        <end position="378"/>
    </location>
</feature>
<evidence type="ECO:0000313" key="2">
    <source>
        <dbReference type="EMBL" id="TFL02436.1"/>
    </source>
</evidence>
<sequence>MVSPKLAPWLSDYLKSAEQALGTNLSSAEYTGAYRDKKLMILHSPDSPESTDGSSPSQLVWATVTDGRHSICCKIKRDGAKSKQNHFLAIKHTSGSPVLVPGAILKLQSFRPVFTRVCETINGSPRQSSDNRIALELREVTVEQVDTGNLQGDLETVEGIEQVQTWQTELRKQDALGPVSSSTGEGNNAAKQQLPVIISRPNAMICAIVGELYASSTYAKAAFEDSVPQKKAFRDPLSLGETCTQELPPQTPTKPLDPPSSTSSRPQTPAKPRRRPITSSPEKEPAPSPKKPAVSRKKISAPSWPSLIGAAFPDNIPCQTSPPPEIPRRTPDNEYETILVSASDMSMSQSLSQSQPWSQPGVLSQALPASQSADQLKNQADDSVKKQAVAGDKSKVQEEARRTDDVRRSPSGKDQRVASNSDEGNALPAPKELGESKESPGQHQPDAWSKPSFMGSAAKRRKQGGTGTLRDDSSTLPGLCTGIAHKAALSKDPPPRAPSSFIGSAKEDRLITYLISHNQASELTNAVRKRALTPDASSDEEVRSVLRPTKKQKLESEPGPSTKVALGSSTKETTGSSTKETVTNERQRSSTNRASAEPEARPSSRVDLQKRTAPQRKDGAVQRSERSLGKRKAEGESGGGDGRPSRKVSRVEDGDVVAVERRRQTVESAGRSEAESSGVKGTSKRKSEHEVGLNDNDPNLAAAQQPQSSSSSKSKAKRKIDHNIPAERATSERSSVRNPKSAAQSTSGRRNDPSLAQPSSSKLEGKQRTDAISGRHTSRKSAEQPPVPEQVEPRIQLEIPAPKHMLSWTSIQDILVCRILEKYQG</sequence>
<dbReference type="EMBL" id="ML178822">
    <property type="protein sequence ID" value="TFL02436.1"/>
    <property type="molecule type" value="Genomic_DNA"/>
</dbReference>
<feature type="region of interest" description="Disordered" evidence="1">
    <location>
        <begin position="241"/>
        <end position="479"/>
    </location>
</feature>
<feature type="compositionally biased region" description="Pro residues" evidence="1">
    <location>
        <begin position="249"/>
        <end position="258"/>
    </location>
</feature>
<feature type="compositionally biased region" description="Low complexity" evidence="1">
    <location>
        <begin position="341"/>
        <end position="359"/>
    </location>
</feature>
<reference evidence="2 3" key="1">
    <citation type="journal article" date="2019" name="Nat. Ecol. Evol.">
        <title>Megaphylogeny resolves global patterns of mushroom evolution.</title>
        <authorList>
            <person name="Varga T."/>
            <person name="Krizsan K."/>
            <person name="Foldi C."/>
            <person name="Dima B."/>
            <person name="Sanchez-Garcia M."/>
            <person name="Sanchez-Ramirez S."/>
            <person name="Szollosi G.J."/>
            <person name="Szarkandi J.G."/>
            <person name="Papp V."/>
            <person name="Albert L."/>
            <person name="Andreopoulos W."/>
            <person name="Angelini C."/>
            <person name="Antonin V."/>
            <person name="Barry K.W."/>
            <person name="Bougher N.L."/>
            <person name="Buchanan P."/>
            <person name="Buyck B."/>
            <person name="Bense V."/>
            <person name="Catcheside P."/>
            <person name="Chovatia M."/>
            <person name="Cooper J."/>
            <person name="Damon W."/>
            <person name="Desjardin D."/>
            <person name="Finy P."/>
            <person name="Geml J."/>
            <person name="Haridas S."/>
            <person name="Hughes K."/>
            <person name="Justo A."/>
            <person name="Karasinski D."/>
            <person name="Kautmanova I."/>
            <person name="Kiss B."/>
            <person name="Kocsube S."/>
            <person name="Kotiranta H."/>
            <person name="LaButti K.M."/>
            <person name="Lechner B.E."/>
            <person name="Liimatainen K."/>
            <person name="Lipzen A."/>
            <person name="Lukacs Z."/>
            <person name="Mihaltcheva S."/>
            <person name="Morgado L.N."/>
            <person name="Niskanen T."/>
            <person name="Noordeloos M.E."/>
            <person name="Ohm R.A."/>
            <person name="Ortiz-Santana B."/>
            <person name="Ovrebo C."/>
            <person name="Racz N."/>
            <person name="Riley R."/>
            <person name="Savchenko A."/>
            <person name="Shiryaev A."/>
            <person name="Soop K."/>
            <person name="Spirin V."/>
            <person name="Szebenyi C."/>
            <person name="Tomsovsky M."/>
            <person name="Tulloss R.E."/>
            <person name="Uehling J."/>
            <person name="Grigoriev I.V."/>
            <person name="Vagvolgyi C."/>
            <person name="Papp T."/>
            <person name="Martin F.M."/>
            <person name="Miettinen O."/>
            <person name="Hibbett D.S."/>
            <person name="Nagy L.G."/>
        </authorList>
    </citation>
    <scope>NUCLEOTIDE SEQUENCE [LARGE SCALE GENOMIC DNA]</scope>
    <source>
        <strain evidence="2 3">CBS 309.79</strain>
    </source>
</reference>
<feature type="compositionally biased region" description="Low complexity" evidence="1">
    <location>
        <begin position="701"/>
        <end position="713"/>
    </location>
</feature>
<feature type="region of interest" description="Disordered" evidence="1">
    <location>
        <begin position="529"/>
        <end position="794"/>
    </location>
</feature>
<name>A0A5C3QKG8_9AGAR</name>
<proteinExistence type="predicted"/>
<feature type="compositionally biased region" description="Low complexity" evidence="1">
    <location>
        <begin position="259"/>
        <end position="268"/>
    </location>
</feature>
<organism evidence="2 3">
    <name type="scientific">Pterulicium gracile</name>
    <dbReference type="NCBI Taxonomy" id="1884261"/>
    <lineage>
        <taxon>Eukaryota</taxon>
        <taxon>Fungi</taxon>
        <taxon>Dikarya</taxon>
        <taxon>Basidiomycota</taxon>
        <taxon>Agaricomycotina</taxon>
        <taxon>Agaricomycetes</taxon>
        <taxon>Agaricomycetidae</taxon>
        <taxon>Agaricales</taxon>
        <taxon>Pleurotineae</taxon>
        <taxon>Pterulaceae</taxon>
        <taxon>Pterulicium</taxon>
    </lineage>
</organism>
<accession>A0A5C3QKG8</accession>
<feature type="compositionally biased region" description="Basic and acidic residues" evidence="1">
    <location>
        <begin position="392"/>
        <end position="416"/>
    </location>
</feature>
<protein>
    <submittedName>
        <fullName evidence="2">Uncharacterized protein</fullName>
    </submittedName>
</protein>
<gene>
    <name evidence="2" type="ORF">BDV98DRAFT_565806</name>
</gene>
<evidence type="ECO:0000313" key="3">
    <source>
        <dbReference type="Proteomes" id="UP000305067"/>
    </source>
</evidence>
<feature type="compositionally biased region" description="Basic and acidic residues" evidence="1">
    <location>
        <begin position="596"/>
        <end position="635"/>
    </location>
</feature>
<feature type="compositionally biased region" description="Basic and acidic residues" evidence="1">
    <location>
        <begin position="721"/>
        <end position="735"/>
    </location>
</feature>
<dbReference type="AlphaFoldDB" id="A0A5C3QKG8"/>
<evidence type="ECO:0000256" key="1">
    <source>
        <dbReference type="SAM" id="MobiDB-lite"/>
    </source>
</evidence>
<keyword evidence="3" id="KW-1185">Reference proteome</keyword>
<dbReference type="Proteomes" id="UP000305067">
    <property type="component" value="Unassembled WGS sequence"/>
</dbReference>
<feature type="compositionally biased region" description="Polar residues" evidence="1">
    <location>
        <begin position="736"/>
        <end position="762"/>
    </location>
</feature>
<feature type="compositionally biased region" description="Basic and acidic residues" evidence="1">
    <location>
        <begin position="649"/>
        <end position="674"/>
    </location>
</feature>
<feature type="compositionally biased region" description="Low complexity" evidence="1">
    <location>
        <begin position="567"/>
        <end position="581"/>
    </location>
</feature>